<feature type="domain" description="Bacteriophage Mu GpT" evidence="1">
    <location>
        <begin position="5"/>
        <end position="136"/>
    </location>
</feature>
<evidence type="ECO:0000313" key="2">
    <source>
        <dbReference type="EMBL" id="DAD69439.1"/>
    </source>
</evidence>
<accession>A0A8S5LHR3</accession>
<proteinExistence type="predicted"/>
<dbReference type="Pfam" id="PF10124">
    <property type="entry name" value="Mu-like_gpT"/>
    <property type="match status" value="2"/>
</dbReference>
<evidence type="ECO:0000259" key="1">
    <source>
        <dbReference type="Pfam" id="PF10124"/>
    </source>
</evidence>
<name>A0A8S5LHR3_9CAUD</name>
<dbReference type="InterPro" id="IPR018774">
    <property type="entry name" value="Phage_Mu_GpT"/>
</dbReference>
<organism evidence="2">
    <name type="scientific">Myoviridae sp. ctqMr7</name>
    <dbReference type="NCBI Taxonomy" id="2823552"/>
    <lineage>
        <taxon>Viruses</taxon>
        <taxon>Duplodnaviria</taxon>
        <taxon>Heunggongvirae</taxon>
        <taxon>Uroviricota</taxon>
        <taxon>Caudoviricetes</taxon>
    </lineage>
</organism>
<dbReference type="EMBL" id="BK014721">
    <property type="protein sequence ID" value="DAD69439.1"/>
    <property type="molecule type" value="Genomic_DNA"/>
</dbReference>
<protein>
    <submittedName>
        <fullName evidence="2">Major capsid protein</fullName>
    </submittedName>
</protein>
<feature type="domain" description="Bacteriophage Mu GpT" evidence="1">
    <location>
        <begin position="145"/>
        <end position="213"/>
    </location>
</feature>
<reference evidence="2" key="1">
    <citation type="journal article" date="2021" name="Proc. Natl. Acad. Sci. U.S.A.">
        <title>A Catalog of Tens of Thousands of Viruses from Human Metagenomes Reveals Hidden Associations with Chronic Diseases.</title>
        <authorList>
            <person name="Tisza M.J."/>
            <person name="Buck C.B."/>
        </authorList>
    </citation>
    <scope>NUCLEOTIDE SEQUENCE</scope>
    <source>
        <strain evidence="2">CtqMr7</strain>
    </source>
</reference>
<sequence>MNEKLKNLNLTIQTVFKTTSKEVKDPLQNVLYDVTPTSSSAVNIATVSNVPGMREFKAERKHGVAEDSVVTIVPRTHEATLDVKREDIEDDNIGRVPAMVKMMTSKANRYYGSLAIAALELGFTAKLNDGQAVFSAKRGNLITGALSKETFTKAYDALLAMTDSDGEPIFAMPTHLIVGTKNRAAAEKILKAMTGANGETNTDYKAVELIVDPRISGTTWALVAAGDGIMPLTIAERVKVGAPVAKTDLNSDRAFETDVFSWGLRGRFDAAFADVQRIVASTGK</sequence>